<sequence length="81" mass="9439">MVIVKPNYHSSDGGADLPWYPTRLPQRCKSKPIMRNVKSKNHYLNLCELFEESGWSPFLLDSTRREARDAWSTIFKNISPI</sequence>
<protein>
    <submittedName>
        <fullName evidence="1">Uncharacterized protein</fullName>
    </submittedName>
</protein>
<proteinExistence type="predicted"/>
<reference evidence="2" key="1">
    <citation type="submission" date="2016-06" db="EMBL/GenBank/DDBJ databases">
        <title>Parallel loss of symbiosis genes in relatives of nitrogen-fixing non-legume Parasponia.</title>
        <authorList>
            <person name="Van Velzen R."/>
            <person name="Holmer R."/>
            <person name="Bu F."/>
            <person name="Rutten L."/>
            <person name="Van Zeijl A."/>
            <person name="Liu W."/>
            <person name="Santuari L."/>
            <person name="Cao Q."/>
            <person name="Sharma T."/>
            <person name="Shen D."/>
            <person name="Roswanjaya Y."/>
            <person name="Wardhani T."/>
            <person name="Kalhor M.S."/>
            <person name="Jansen J."/>
            <person name="Van den Hoogen J."/>
            <person name="Gungor B."/>
            <person name="Hartog M."/>
            <person name="Hontelez J."/>
            <person name="Verver J."/>
            <person name="Yang W.-C."/>
            <person name="Schijlen E."/>
            <person name="Repin R."/>
            <person name="Schilthuizen M."/>
            <person name="Schranz E."/>
            <person name="Heidstra R."/>
            <person name="Miyata K."/>
            <person name="Fedorova E."/>
            <person name="Kohlen W."/>
            <person name="Bisseling T."/>
            <person name="Smit S."/>
            <person name="Geurts R."/>
        </authorList>
    </citation>
    <scope>NUCLEOTIDE SEQUENCE [LARGE SCALE GENOMIC DNA]</scope>
    <source>
        <strain evidence="2">cv. WU1-14</strain>
    </source>
</reference>
<evidence type="ECO:0000313" key="2">
    <source>
        <dbReference type="Proteomes" id="UP000237105"/>
    </source>
</evidence>
<comment type="caution">
    <text evidence="1">The sequence shown here is derived from an EMBL/GenBank/DDBJ whole genome shotgun (WGS) entry which is preliminary data.</text>
</comment>
<dbReference type="AlphaFoldDB" id="A0A2P5C8H6"/>
<evidence type="ECO:0000313" key="1">
    <source>
        <dbReference type="EMBL" id="PON57380.1"/>
    </source>
</evidence>
<accession>A0A2P5C8H6</accession>
<dbReference type="EMBL" id="JXTB01000160">
    <property type="protein sequence ID" value="PON57380.1"/>
    <property type="molecule type" value="Genomic_DNA"/>
</dbReference>
<gene>
    <name evidence="1" type="ORF">PanWU01x14_174970</name>
</gene>
<organism evidence="1 2">
    <name type="scientific">Parasponia andersonii</name>
    <name type="common">Sponia andersonii</name>
    <dbReference type="NCBI Taxonomy" id="3476"/>
    <lineage>
        <taxon>Eukaryota</taxon>
        <taxon>Viridiplantae</taxon>
        <taxon>Streptophyta</taxon>
        <taxon>Embryophyta</taxon>
        <taxon>Tracheophyta</taxon>
        <taxon>Spermatophyta</taxon>
        <taxon>Magnoliopsida</taxon>
        <taxon>eudicotyledons</taxon>
        <taxon>Gunneridae</taxon>
        <taxon>Pentapetalae</taxon>
        <taxon>rosids</taxon>
        <taxon>fabids</taxon>
        <taxon>Rosales</taxon>
        <taxon>Cannabaceae</taxon>
        <taxon>Parasponia</taxon>
    </lineage>
</organism>
<dbReference type="Proteomes" id="UP000237105">
    <property type="component" value="Unassembled WGS sequence"/>
</dbReference>
<keyword evidence="2" id="KW-1185">Reference proteome</keyword>
<name>A0A2P5C8H6_PARAD</name>